<dbReference type="AlphaFoldDB" id="A0AAU3I5G4"/>
<organism evidence="2">
    <name type="scientific">Streptomyces sp. NBC_01393</name>
    <dbReference type="NCBI Taxonomy" id="2903851"/>
    <lineage>
        <taxon>Bacteria</taxon>
        <taxon>Bacillati</taxon>
        <taxon>Actinomycetota</taxon>
        <taxon>Actinomycetes</taxon>
        <taxon>Kitasatosporales</taxon>
        <taxon>Streptomycetaceae</taxon>
        <taxon>Streptomyces</taxon>
    </lineage>
</organism>
<protein>
    <recommendedName>
        <fullName evidence="3">Secreted protein</fullName>
    </recommendedName>
</protein>
<keyword evidence="1" id="KW-0732">Signal</keyword>
<evidence type="ECO:0000256" key="1">
    <source>
        <dbReference type="SAM" id="SignalP"/>
    </source>
</evidence>
<feature type="chain" id="PRO_5043603775" description="Secreted protein" evidence="1">
    <location>
        <begin position="28"/>
        <end position="150"/>
    </location>
</feature>
<dbReference type="EMBL" id="CP109546">
    <property type="protein sequence ID" value="WTZ12414.1"/>
    <property type="molecule type" value="Genomic_DNA"/>
</dbReference>
<sequence length="150" mass="16111">MRKSLAVAAVLAASALNLALLSAPASAGTCDTSGCGGEVSNNTDYSVSISNCWADSYGTYENGDNLPCHGNPVRVANVPNARIWLDPHGWSGSSRYSKFYDTDAVKFPANCVTKWHWWGGGTQTTNRNGKASMWMKINSAQHIYIDSLSC</sequence>
<feature type="signal peptide" evidence="1">
    <location>
        <begin position="1"/>
        <end position="27"/>
    </location>
</feature>
<evidence type="ECO:0000313" key="2">
    <source>
        <dbReference type="EMBL" id="WTZ12414.1"/>
    </source>
</evidence>
<evidence type="ECO:0008006" key="3">
    <source>
        <dbReference type="Google" id="ProtNLM"/>
    </source>
</evidence>
<reference evidence="2" key="1">
    <citation type="submission" date="2022-10" db="EMBL/GenBank/DDBJ databases">
        <title>The complete genomes of actinobacterial strains from the NBC collection.</title>
        <authorList>
            <person name="Joergensen T.S."/>
            <person name="Alvarez Arevalo M."/>
            <person name="Sterndorff E.B."/>
            <person name="Faurdal D."/>
            <person name="Vuksanovic O."/>
            <person name="Mourched A.-S."/>
            <person name="Charusanti P."/>
            <person name="Shaw S."/>
            <person name="Blin K."/>
            <person name="Weber T."/>
        </authorList>
    </citation>
    <scope>NUCLEOTIDE SEQUENCE</scope>
    <source>
        <strain evidence="2">NBC_01393</strain>
    </source>
</reference>
<proteinExistence type="predicted"/>
<accession>A0AAU3I5G4</accession>
<name>A0AAU3I5G4_9ACTN</name>
<gene>
    <name evidence="2" type="ORF">OG699_33170</name>
</gene>